<dbReference type="STRING" id="1458307.OSB_00530"/>
<dbReference type="PANTHER" id="PTHR34820">
    <property type="entry name" value="INNER MEMBRANE PROTEIN YEBZ"/>
    <property type="match status" value="1"/>
</dbReference>
<organism evidence="6 7">
    <name type="scientific">Octadecabacter temperatus</name>
    <dbReference type="NCBI Taxonomy" id="1458307"/>
    <lineage>
        <taxon>Bacteria</taxon>
        <taxon>Pseudomonadati</taxon>
        <taxon>Pseudomonadota</taxon>
        <taxon>Alphaproteobacteria</taxon>
        <taxon>Rhodobacterales</taxon>
        <taxon>Roseobacteraceae</taxon>
        <taxon>Octadecabacter</taxon>
    </lineage>
</organism>
<evidence type="ECO:0000256" key="4">
    <source>
        <dbReference type="ARBA" id="ARBA00022989"/>
    </source>
</evidence>
<dbReference type="OrthoDB" id="8478277at2"/>
<dbReference type="GO" id="GO:0005886">
    <property type="term" value="C:plasma membrane"/>
    <property type="evidence" value="ECO:0007669"/>
    <property type="project" value="UniProtKB-SubCell"/>
</dbReference>
<dbReference type="KEGG" id="otm:OSB_00530"/>
<comment type="subcellular location">
    <subcellularLocation>
        <location evidence="1">Cell membrane</location>
        <topology evidence="1">Multi-pass membrane protein</topology>
    </subcellularLocation>
</comment>
<reference evidence="6 7" key="1">
    <citation type="journal article" date="2015" name="Genome Announc.">
        <title>Closed Genome Sequence of Octadecabacter temperatus SB1, the First Mesophilic Species of the Genus Octadecabacter.</title>
        <authorList>
            <person name="Voget S."/>
            <person name="Billerbeck S."/>
            <person name="Simon M."/>
            <person name="Daniel R."/>
        </authorList>
    </citation>
    <scope>NUCLEOTIDE SEQUENCE [LARGE SCALE GENOMIC DNA]</scope>
    <source>
        <strain evidence="6 7">SB1</strain>
    </source>
</reference>
<sequence>MTGLAPIDGLAALAIVAKAIGYGAALLAMGSVLFSFVFAKRAEVSVLRLARQLAVGAALVGLAVLAARFGIRAARISGMGFEGATDPMMLGFVWQSPLGTAAIWRGFGELAILTVLVPRIGQWIALVGSLVVAISFAQVGHALGDPRLVLAVLIVLHLLTAALWVGALLPLRRAALTPSGVDVLHHFGNVAAFGVAALILAGTALAWLLSGSVAALFGTAYGLGLLFKVAIVAVLLGFAAFNKVRLVPAMRAEKPGATHALRRSISVEMLAVVLILLATATITSVTTPPVNL</sequence>
<evidence type="ECO:0000313" key="6">
    <source>
        <dbReference type="EMBL" id="AKS44622.1"/>
    </source>
</evidence>
<dbReference type="InterPro" id="IPR008457">
    <property type="entry name" value="Cu-R_CopD_dom"/>
</dbReference>
<name>A0A0K0Y142_9RHOB</name>
<keyword evidence="5" id="KW-0472">Membrane</keyword>
<dbReference type="GO" id="GO:0006825">
    <property type="term" value="P:copper ion transport"/>
    <property type="evidence" value="ECO:0007669"/>
    <property type="project" value="InterPro"/>
</dbReference>
<dbReference type="RefSeq" id="WP_049833092.1">
    <property type="nucleotide sequence ID" value="NZ_CP012160.1"/>
</dbReference>
<proteinExistence type="predicted"/>
<dbReference type="AlphaFoldDB" id="A0A0K0Y142"/>
<keyword evidence="2" id="KW-1003">Cell membrane</keyword>
<evidence type="ECO:0000313" key="7">
    <source>
        <dbReference type="Proteomes" id="UP000067444"/>
    </source>
</evidence>
<accession>A0A0K0Y142</accession>
<dbReference type="InterPro" id="IPR032694">
    <property type="entry name" value="CopC/D"/>
</dbReference>
<evidence type="ECO:0000256" key="5">
    <source>
        <dbReference type="ARBA" id="ARBA00023136"/>
    </source>
</evidence>
<keyword evidence="7" id="KW-1185">Reference proteome</keyword>
<gene>
    <name evidence="6" type="ORF">OSB_00530</name>
</gene>
<protein>
    <submittedName>
        <fullName evidence="6">Copper resistance protein D</fullName>
    </submittedName>
</protein>
<keyword evidence="4" id="KW-1133">Transmembrane helix</keyword>
<dbReference type="EMBL" id="CP012160">
    <property type="protein sequence ID" value="AKS44622.1"/>
    <property type="molecule type" value="Genomic_DNA"/>
</dbReference>
<dbReference type="Proteomes" id="UP000067444">
    <property type="component" value="Chromosome"/>
</dbReference>
<dbReference type="PANTHER" id="PTHR34820:SF4">
    <property type="entry name" value="INNER MEMBRANE PROTEIN YEBZ"/>
    <property type="match status" value="1"/>
</dbReference>
<keyword evidence="3" id="KW-0812">Transmembrane</keyword>
<evidence type="ECO:0000256" key="3">
    <source>
        <dbReference type="ARBA" id="ARBA00022692"/>
    </source>
</evidence>
<dbReference type="Pfam" id="PF05425">
    <property type="entry name" value="CopD"/>
    <property type="match status" value="1"/>
</dbReference>
<evidence type="ECO:0000256" key="1">
    <source>
        <dbReference type="ARBA" id="ARBA00004651"/>
    </source>
</evidence>
<evidence type="ECO:0000256" key="2">
    <source>
        <dbReference type="ARBA" id="ARBA00022475"/>
    </source>
</evidence>